<gene>
    <name evidence="1" type="ORF">LTSEMON_0104</name>
</gene>
<evidence type="ECO:0000313" key="2">
    <source>
        <dbReference type="Proteomes" id="UP000003221"/>
    </source>
</evidence>
<proteinExistence type="predicted"/>
<protein>
    <submittedName>
        <fullName evidence="1">Putative cytoplasmic protein</fullName>
    </submittedName>
</protein>
<name>G5PXM9_SALMO</name>
<dbReference type="PATRIC" id="fig|913242.3.peg.193"/>
<evidence type="ECO:0000313" key="1">
    <source>
        <dbReference type="EMBL" id="EHC83788.1"/>
    </source>
</evidence>
<dbReference type="Proteomes" id="UP000003221">
    <property type="component" value="Unassembled WGS sequence"/>
</dbReference>
<organism evidence="1 2">
    <name type="scientific">Salmonella enterica subsp. enterica serovar Montevideo str. S5-403</name>
    <dbReference type="NCBI Taxonomy" id="913242"/>
    <lineage>
        <taxon>Bacteria</taxon>
        <taxon>Pseudomonadati</taxon>
        <taxon>Pseudomonadota</taxon>
        <taxon>Gammaproteobacteria</taxon>
        <taxon>Enterobacterales</taxon>
        <taxon>Enterobacteriaceae</taxon>
        <taxon>Salmonella</taxon>
    </lineage>
</organism>
<dbReference type="AlphaFoldDB" id="G5PXM9"/>
<accession>G5PXM9</accession>
<sequence length="421" mass="48017">MLAKRQAAKIWGFWGVQTIYLKGKMFSVERAVFCSPLSQPDRLIFFARRRTDRLIFFARRQAANQPWKGLVKSCPHCGGTSLKKYGFSTKGERRMYCRQCNKTFISYTAIRSDARQENLATLIGEGASLVEIRAALAIDSTGFSRELQKLSRRANQAERDFVFPAFDIAMSTRAFRVKFNGGDSSLYVLVTAEEESGKVVAISTNYSAQPVEADYQYHSDYEERLPSGTLAHLVQRKEALTMRRNVLFDVDYGPAILYKNDPGMLVKPVLPAYRHFELVQALTDERSLNVQHYLDHECFILGGCMMANFSYLRQGRCHISFVRERGVTPPKRDLPPRLFLSGGIRNNVWRTFSTRDYAMAVCNLTGNKKVSLLRHATLNSATAFIRYVHNHPFLPHLNRMSPGNVVAVLDYLKFEYNASRN</sequence>
<reference evidence="1 2" key="1">
    <citation type="journal article" date="2011" name="BMC Genomics">
        <title>Genome sequencing reveals diversification of virulence factor content and possible host adaptation in distinct subpopulations of Salmonella enterica.</title>
        <authorList>
            <person name="den Bakker H.C."/>
            <person name="Moreno Switt A.I."/>
            <person name="Govoni G."/>
            <person name="Cummings C.A."/>
            <person name="Ranieri M.L."/>
            <person name="Degoricija L."/>
            <person name="Hoelzer K."/>
            <person name="Rodriguez-Rivera L.D."/>
            <person name="Brown S."/>
            <person name="Bolchacova E."/>
            <person name="Furtado M.R."/>
            <person name="Wiedmann M."/>
        </authorList>
    </citation>
    <scope>NUCLEOTIDE SEQUENCE [LARGE SCALE GENOMIC DNA]</scope>
    <source>
        <strain evidence="1 2">S5-403</strain>
    </source>
</reference>
<dbReference type="EMBL" id="AFCS01000048">
    <property type="protein sequence ID" value="EHC83788.1"/>
    <property type="molecule type" value="Genomic_DNA"/>
</dbReference>
<comment type="caution">
    <text evidence="1">The sequence shown here is derived from an EMBL/GenBank/DDBJ whole genome shotgun (WGS) entry which is preliminary data.</text>
</comment>